<evidence type="ECO:0000313" key="1">
    <source>
        <dbReference type="EMBL" id="MBA8680446.1"/>
    </source>
</evidence>
<protein>
    <submittedName>
        <fullName evidence="1">Uncharacterized protein</fullName>
    </submittedName>
</protein>
<dbReference type="AlphaFoldDB" id="A0A7W3FJL9"/>
<sequence>MDALLPPASTAPAQLSALHDPHAVLMAPDLDSAERAYLGLLPDRAHVDALARHAISNARHASGSSYALSLTLVGMRLQEFKMGEDCATTCRQDSLHSLRQAFATG</sequence>
<dbReference type="RefSeq" id="WP_182337636.1">
    <property type="nucleotide sequence ID" value="NZ_JACGXS010000001.1"/>
</dbReference>
<gene>
    <name evidence="1" type="ORF">H4O11_01290</name>
</gene>
<evidence type="ECO:0000313" key="2">
    <source>
        <dbReference type="Proteomes" id="UP000547058"/>
    </source>
</evidence>
<name>A0A7W3FJL9_9GAMM</name>
<dbReference type="EMBL" id="JACGXS010000001">
    <property type="protein sequence ID" value="MBA8680446.1"/>
    <property type="molecule type" value="Genomic_DNA"/>
</dbReference>
<accession>A0A7W3FJL9</accession>
<proteinExistence type="predicted"/>
<keyword evidence="2" id="KW-1185">Reference proteome</keyword>
<comment type="caution">
    <text evidence="1">The sequence shown here is derived from an EMBL/GenBank/DDBJ whole genome shotgun (WGS) entry which is preliminary data.</text>
</comment>
<dbReference type="Proteomes" id="UP000547058">
    <property type="component" value="Unassembled WGS sequence"/>
</dbReference>
<reference evidence="1 2" key="1">
    <citation type="submission" date="2020-08" db="EMBL/GenBank/DDBJ databases">
        <title>Stenotrophomonas tumulicola JCM 30961.</title>
        <authorList>
            <person name="Deng Y."/>
        </authorList>
    </citation>
    <scope>NUCLEOTIDE SEQUENCE [LARGE SCALE GENOMIC DNA]</scope>
    <source>
        <strain evidence="1 2">JCM 30961</strain>
    </source>
</reference>
<organism evidence="1 2">
    <name type="scientific">Stenotrophomonas tumulicola</name>
    <dbReference type="NCBI Taxonomy" id="1685415"/>
    <lineage>
        <taxon>Bacteria</taxon>
        <taxon>Pseudomonadati</taxon>
        <taxon>Pseudomonadota</taxon>
        <taxon>Gammaproteobacteria</taxon>
        <taxon>Lysobacterales</taxon>
        <taxon>Lysobacteraceae</taxon>
        <taxon>Stenotrophomonas</taxon>
    </lineage>
</organism>